<reference evidence="4 5" key="1">
    <citation type="submission" date="2019-09" db="EMBL/GenBank/DDBJ databases">
        <authorList>
            <person name="Depoorter E."/>
        </authorList>
    </citation>
    <scope>NUCLEOTIDE SEQUENCE [LARGE SCALE GENOMIC DNA]</scope>
    <source>
        <strain evidence="4">LMG 20980</strain>
    </source>
</reference>
<feature type="chain" id="PRO_5026719752" evidence="1">
    <location>
        <begin position="28"/>
        <end position="320"/>
    </location>
</feature>
<evidence type="ECO:0000313" key="3">
    <source>
        <dbReference type="EMBL" id="MBM2768313.1"/>
    </source>
</evidence>
<feature type="domain" description="Spore coat protein U/FanG" evidence="2">
    <location>
        <begin position="186"/>
        <end position="316"/>
    </location>
</feature>
<dbReference type="AlphaFoldDB" id="A0A6P2GAY5"/>
<sequence length="320" mass="33126">MKTIRKLLRRVALTALLALLVPLQAHADCTAASPMPAAFGTVTSFVVKNQAQSTSSSNIGLSCGGALAAFLVIGNYINGTISSANGGVLAGPTGDKITYSIFADKNYSTQLNFGQTNNWASTQFLSFIGIGGGSSVPLPLYLRTGIGANVAAGTYTDTLTINWSWHVCSGIGIIVCIGWTDGSTSVTVPVTLTVTNDCLINAPDVNFGAAPTVASFAPVNGSLSLTCTKGMVYTVGLSPGNNAAANGRRQMASGANRLQYDIYGSGGGTVWKQATNRVNSPGAADGQSTQPFPYTARIYTDQPTPPIGTYTDSVIVDVRY</sequence>
<reference evidence="3 6" key="2">
    <citation type="submission" date="2021-02" db="EMBL/GenBank/DDBJ databases">
        <title>Draft genome of the type strains Burkholderia anthina DSM16086.</title>
        <authorList>
            <person name="Hertel R."/>
            <person name="Meissner J."/>
            <person name="Poehlein A."/>
            <person name="Daniel R."/>
            <person name="Commichau F.M."/>
        </authorList>
    </citation>
    <scope>NUCLEOTIDE SEQUENCE [LARGE SCALE GENOMIC DNA]</scope>
    <source>
        <strain evidence="3 6">DSM 16086</strain>
    </source>
</reference>
<dbReference type="InterPro" id="IPR053167">
    <property type="entry name" value="Spore_coat_component"/>
</dbReference>
<proteinExistence type="predicted"/>
<evidence type="ECO:0000313" key="6">
    <source>
        <dbReference type="Proteomes" id="UP000755577"/>
    </source>
</evidence>
<evidence type="ECO:0000256" key="1">
    <source>
        <dbReference type="SAM" id="SignalP"/>
    </source>
</evidence>
<protein>
    <submittedName>
        <fullName evidence="4">Lipoprotein</fullName>
    </submittedName>
    <submittedName>
        <fullName evidence="3">Spore coat protein U domain-containing protein</fullName>
    </submittedName>
</protein>
<dbReference type="EMBL" id="CABVLY010000013">
    <property type="protein sequence ID" value="VVU50775.1"/>
    <property type="molecule type" value="Genomic_DNA"/>
</dbReference>
<dbReference type="PANTHER" id="PTHR37089:SF1">
    <property type="entry name" value="MEMBRANE PROTEIN"/>
    <property type="match status" value="1"/>
</dbReference>
<dbReference type="RefSeq" id="WP_174926826.1">
    <property type="nucleotide sequence ID" value="NZ_CABVLY010000013.1"/>
</dbReference>
<feature type="domain" description="Spore coat protein U/FanG" evidence="2">
    <location>
        <begin position="18"/>
        <end position="161"/>
    </location>
</feature>
<dbReference type="InterPro" id="IPR007893">
    <property type="entry name" value="Spore_coat_U/FanG"/>
</dbReference>
<dbReference type="GeneID" id="56501542"/>
<feature type="signal peptide" evidence="1">
    <location>
        <begin position="1"/>
        <end position="27"/>
    </location>
</feature>
<accession>A0A6P2GAY5</accession>
<dbReference type="EMBL" id="JAFCIQ010000012">
    <property type="protein sequence ID" value="MBM2768313.1"/>
    <property type="molecule type" value="Genomic_DNA"/>
</dbReference>
<dbReference type="Pfam" id="PF05229">
    <property type="entry name" value="SCPU"/>
    <property type="match status" value="2"/>
</dbReference>
<organism evidence="4 5">
    <name type="scientific">Burkholderia anthina</name>
    <dbReference type="NCBI Taxonomy" id="179879"/>
    <lineage>
        <taxon>Bacteria</taxon>
        <taxon>Pseudomonadati</taxon>
        <taxon>Pseudomonadota</taxon>
        <taxon>Betaproteobacteria</taxon>
        <taxon>Burkholderiales</taxon>
        <taxon>Burkholderiaceae</taxon>
        <taxon>Burkholderia</taxon>
        <taxon>Burkholderia cepacia complex</taxon>
    </lineage>
</organism>
<dbReference type="Proteomes" id="UP000755577">
    <property type="component" value="Unassembled WGS sequence"/>
</dbReference>
<keyword evidence="3" id="KW-0167">Capsid protein</keyword>
<dbReference type="SMART" id="SM00972">
    <property type="entry name" value="SCPU"/>
    <property type="match status" value="2"/>
</dbReference>
<keyword evidence="3" id="KW-0946">Virion</keyword>
<dbReference type="Proteomes" id="UP000494201">
    <property type="component" value="Unassembled WGS sequence"/>
</dbReference>
<evidence type="ECO:0000259" key="2">
    <source>
        <dbReference type="Pfam" id="PF05229"/>
    </source>
</evidence>
<gene>
    <name evidence="4" type="ORF">BAN20980_03495</name>
    <name evidence="3" type="ORF">JQK92_18005</name>
</gene>
<keyword evidence="1" id="KW-0732">Signal</keyword>
<dbReference type="PANTHER" id="PTHR37089">
    <property type="entry name" value="PROTEIN U-RELATED"/>
    <property type="match status" value="1"/>
</dbReference>
<keyword evidence="6" id="KW-1185">Reference proteome</keyword>
<evidence type="ECO:0000313" key="4">
    <source>
        <dbReference type="EMBL" id="VVU50775.1"/>
    </source>
</evidence>
<evidence type="ECO:0000313" key="5">
    <source>
        <dbReference type="Proteomes" id="UP000494201"/>
    </source>
</evidence>
<keyword evidence="4" id="KW-0449">Lipoprotein</keyword>
<name>A0A6P2GAY5_9BURK</name>